<sequence length="584" mass="67057">MEQKTLEKEIEEHENLLKLEKEKLLRFIEMSETNKRKMAKEVCQKLNEIEKQYFAKATTSETKKRRSSNDQHEKLDCNYNTCVNSKNGNSNANNCNNTKNIRSFNSENNNNGPNNFCNEDEGYQNNSYMDKSNCYANCCLYDKDSAAVEDQKMKSKKFDTNFTAGDNIIKNNNYCFNDSVGGSCFKDGPNDTLEIDRRSRRLTHQVADSLNKYIHTELPDTKLFIKTWSTVSNCSSYTNYNNLDHNNNNDNYNNLDHNNNNDNYNNLDHNNNNDNYNNIDNSSFSSSISNDNFSDSDNFYLSNSNKNDISNIIKSQKSKKLYKNKHLMKSVKSNEKSGSNTYLKSDNDSQYESSLSSISINKKVDEKIEKKKSKVKKNKSDLPLNWKKVINKLMNLELNENKPHSADGNIKSHSINLNKIGQEKIFEQNATRKQDCSNENIVRQDRQTLLSKNNLAAEHSATYQYPNLNFQSYHQTCQKLAGKISNEPKRPIANKFATPTITTTNNNNNKPQQNTSKQEERYKDGQCYTSNATALKGTEVKNEQYDWSKVAPDLDEAARMVIGNISNVKPAKKKNASFSLLERI</sequence>
<feature type="region of interest" description="Disordered" evidence="1">
    <location>
        <begin position="497"/>
        <end position="528"/>
    </location>
</feature>
<accession>T1ER58</accession>
<dbReference type="HOGENOM" id="CLU_467165_0_0_1"/>
<proteinExistence type="predicted"/>
<evidence type="ECO:0000256" key="1">
    <source>
        <dbReference type="SAM" id="MobiDB-lite"/>
    </source>
</evidence>
<keyword evidence="4" id="KW-1185">Reference proteome</keyword>
<feature type="compositionally biased region" description="Polar residues" evidence="1">
    <location>
        <begin position="336"/>
        <end position="352"/>
    </location>
</feature>
<dbReference type="EMBL" id="KB096742">
    <property type="protein sequence ID" value="ESO01948.1"/>
    <property type="molecule type" value="Genomic_DNA"/>
</dbReference>
<feature type="region of interest" description="Disordered" evidence="1">
    <location>
        <begin position="248"/>
        <end position="278"/>
    </location>
</feature>
<dbReference type="InParanoid" id="T1ER58"/>
<feature type="compositionally biased region" description="Low complexity" evidence="1">
    <location>
        <begin position="498"/>
        <end position="515"/>
    </location>
</feature>
<evidence type="ECO:0000313" key="4">
    <source>
        <dbReference type="Proteomes" id="UP000015101"/>
    </source>
</evidence>
<dbReference type="KEGG" id="hro:HELRODRAFT_161155"/>
<dbReference type="GeneID" id="20199058"/>
<organism evidence="3 4">
    <name type="scientific">Helobdella robusta</name>
    <name type="common">Californian leech</name>
    <dbReference type="NCBI Taxonomy" id="6412"/>
    <lineage>
        <taxon>Eukaryota</taxon>
        <taxon>Metazoa</taxon>
        <taxon>Spiralia</taxon>
        <taxon>Lophotrochozoa</taxon>
        <taxon>Annelida</taxon>
        <taxon>Clitellata</taxon>
        <taxon>Hirudinea</taxon>
        <taxon>Rhynchobdellida</taxon>
        <taxon>Glossiphoniidae</taxon>
        <taxon>Helobdella</taxon>
    </lineage>
</organism>
<dbReference type="EnsemblMetazoa" id="HelroT161155">
    <property type="protein sequence ID" value="HelroP161155"/>
    <property type="gene ID" value="HelroG161155"/>
</dbReference>
<name>T1ER58_HELRO</name>
<dbReference type="EMBL" id="AMQM01000757">
    <property type="status" value="NOT_ANNOTATED_CDS"/>
    <property type="molecule type" value="Genomic_DNA"/>
</dbReference>
<protein>
    <submittedName>
        <fullName evidence="2 3">Uncharacterized protein</fullName>
    </submittedName>
</protein>
<reference evidence="2 4" key="2">
    <citation type="journal article" date="2013" name="Nature">
        <title>Insights into bilaterian evolution from three spiralian genomes.</title>
        <authorList>
            <person name="Simakov O."/>
            <person name="Marletaz F."/>
            <person name="Cho S.J."/>
            <person name="Edsinger-Gonzales E."/>
            <person name="Havlak P."/>
            <person name="Hellsten U."/>
            <person name="Kuo D.H."/>
            <person name="Larsson T."/>
            <person name="Lv J."/>
            <person name="Arendt D."/>
            <person name="Savage R."/>
            <person name="Osoegawa K."/>
            <person name="de Jong P."/>
            <person name="Grimwood J."/>
            <person name="Chapman J.A."/>
            <person name="Shapiro H."/>
            <person name="Aerts A."/>
            <person name="Otillar R.P."/>
            <person name="Terry A.Y."/>
            <person name="Boore J.L."/>
            <person name="Grigoriev I.V."/>
            <person name="Lindberg D.R."/>
            <person name="Seaver E.C."/>
            <person name="Weisblat D.A."/>
            <person name="Putnam N.H."/>
            <person name="Rokhsar D.S."/>
        </authorList>
    </citation>
    <scope>NUCLEOTIDE SEQUENCE</scope>
</reference>
<dbReference type="AlphaFoldDB" id="T1ER58"/>
<dbReference type="Proteomes" id="UP000015101">
    <property type="component" value="Unassembled WGS sequence"/>
</dbReference>
<dbReference type="RefSeq" id="XP_009019356.1">
    <property type="nucleotide sequence ID" value="XM_009021108.1"/>
</dbReference>
<reference evidence="3" key="3">
    <citation type="submission" date="2015-06" db="UniProtKB">
        <authorList>
            <consortium name="EnsemblMetazoa"/>
        </authorList>
    </citation>
    <scope>IDENTIFICATION</scope>
</reference>
<feature type="region of interest" description="Disordered" evidence="1">
    <location>
        <begin position="330"/>
        <end position="356"/>
    </location>
</feature>
<gene>
    <name evidence="3" type="primary">20199058</name>
    <name evidence="2" type="ORF">HELRODRAFT_161155</name>
</gene>
<dbReference type="CTD" id="20199058"/>
<evidence type="ECO:0000313" key="3">
    <source>
        <dbReference type="EnsemblMetazoa" id="HelroP161155"/>
    </source>
</evidence>
<reference evidence="4" key="1">
    <citation type="submission" date="2012-12" db="EMBL/GenBank/DDBJ databases">
        <authorList>
            <person name="Hellsten U."/>
            <person name="Grimwood J."/>
            <person name="Chapman J.A."/>
            <person name="Shapiro H."/>
            <person name="Aerts A."/>
            <person name="Otillar R.P."/>
            <person name="Terry A.Y."/>
            <person name="Boore J.L."/>
            <person name="Simakov O."/>
            <person name="Marletaz F."/>
            <person name="Cho S.-J."/>
            <person name="Edsinger-Gonzales E."/>
            <person name="Havlak P."/>
            <person name="Kuo D.-H."/>
            <person name="Larsson T."/>
            <person name="Lv J."/>
            <person name="Arendt D."/>
            <person name="Savage R."/>
            <person name="Osoegawa K."/>
            <person name="de Jong P."/>
            <person name="Lindberg D.R."/>
            <person name="Seaver E.C."/>
            <person name="Weisblat D.A."/>
            <person name="Putnam N.H."/>
            <person name="Grigoriev I.V."/>
            <person name="Rokhsar D.S."/>
        </authorList>
    </citation>
    <scope>NUCLEOTIDE SEQUENCE</scope>
</reference>
<evidence type="ECO:0000313" key="2">
    <source>
        <dbReference type="EMBL" id="ESO01948.1"/>
    </source>
</evidence>